<reference evidence="1" key="1">
    <citation type="submission" date="2023-01" db="EMBL/GenBank/DDBJ databases">
        <title>Human gut microbiome strain richness.</title>
        <authorList>
            <person name="Chen-Liaw A."/>
        </authorList>
    </citation>
    <scope>NUCLEOTIDE SEQUENCE</scope>
    <source>
        <strain evidence="1">RTP21484st1_B7_RTP21484_190118</strain>
    </source>
</reference>
<protein>
    <submittedName>
        <fullName evidence="1">Uncharacterized protein</fullName>
    </submittedName>
</protein>
<evidence type="ECO:0000313" key="2">
    <source>
        <dbReference type="Proteomes" id="UP001212263"/>
    </source>
</evidence>
<gene>
    <name evidence="1" type="ORF">PN645_13335</name>
</gene>
<dbReference type="AlphaFoldDB" id="A0AAW6FLF2"/>
<sequence>MKTTKVNPKTPLGQVILEKREIRRLCQETEEKISADWQYIRSHAGRLMWSEISAVLMPHRRNNGEKQGGPGFAGNPWINMAWQLGKPILYRWMGEVGWQVFKSMFCRRRAE</sequence>
<organism evidence="1 2">
    <name type="scientific">Odoribacter splanchnicus</name>
    <dbReference type="NCBI Taxonomy" id="28118"/>
    <lineage>
        <taxon>Bacteria</taxon>
        <taxon>Pseudomonadati</taxon>
        <taxon>Bacteroidota</taxon>
        <taxon>Bacteroidia</taxon>
        <taxon>Bacteroidales</taxon>
        <taxon>Odoribacteraceae</taxon>
        <taxon>Odoribacter</taxon>
    </lineage>
</organism>
<dbReference type="RefSeq" id="WP_147349921.1">
    <property type="nucleotide sequence ID" value="NZ_CABJFF010000002.1"/>
</dbReference>
<comment type="caution">
    <text evidence="1">The sequence shown here is derived from an EMBL/GenBank/DDBJ whole genome shotgun (WGS) entry which is preliminary data.</text>
</comment>
<accession>A0AAW6FLF2</accession>
<proteinExistence type="predicted"/>
<dbReference type="Proteomes" id="UP001212263">
    <property type="component" value="Unassembled WGS sequence"/>
</dbReference>
<evidence type="ECO:0000313" key="1">
    <source>
        <dbReference type="EMBL" id="MDB9223983.1"/>
    </source>
</evidence>
<name>A0AAW6FLF2_9BACT</name>
<dbReference type="EMBL" id="JAQMRD010000018">
    <property type="protein sequence ID" value="MDB9223983.1"/>
    <property type="molecule type" value="Genomic_DNA"/>
</dbReference>